<gene>
    <name evidence="2" type="ORF">E7272_00380</name>
</gene>
<protein>
    <submittedName>
        <fullName evidence="2">Uncharacterized protein</fullName>
    </submittedName>
</protein>
<sequence>MLFSVALMFIGLFLWASTGTLETTVAAKIVVEDHLASVVVMGDYSIQAGDTVEIPSDKFTIASVKFDEYDRPVGLAEVILPDGKYDGTIVKDKTSPVDFLFSSKE</sequence>
<proteinExistence type="predicted"/>
<dbReference type="EMBL" id="SVER01000001">
    <property type="protein sequence ID" value="MBE5918277.1"/>
    <property type="molecule type" value="Genomic_DNA"/>
</dbReference>
<reference evidence="2" key="1">
    <citation type="submission" date="2019-04" db="EMBL/GenBank/DDBJ databases">
        <title>Evolution of Biomass-Degrading Anaerobic Consortia Revealed by Metagenomics.</title>
        <authorList>
            <person name="Peng X."/>
        </authorList>
    </citation>
    <scope>NUCLEOTIDE SEQUENCE</scope>
    <source>
        <strain evidence="2">SIG311</strain>
    </source>
</reference>
<feature type="signal peptide" evidence="1">
    <location>
        <begin position="1"/>
        <end position="16"/>
    </location>
</feature>
<comment type="caution">
    <text evidence="2">The sequence shown here is derived from an EMBL/GenBank/DDBJ whole genome shotgun (WGS) entry which is preliminary data.</text>
</comment>
<dbReference type="AlphaFoldDB" id="A0A927U750"/>
<organism evidence="2 3">
    <name type="scientific">Pseudobutyrivibrio ruminis</name>
    <dbReference type="NCBI Taxonomy" id="46206"/>
    <lineage>
        <taxon>Bacteria</taxon>
        <taxon>Bacillati</taxon>
        <taxon>Bacillota</taxon>
        <taxon>Clostridia</taxon>
        <taxon>Lachnospirales</taxon>
        <taxon>Lachnospiraceae</taxon>
        <taxon>Pseudobutyrivibrio</taxon>
    </lineage>
</organism>
<feature type="chain" id="PRO_5039041043" evidence="1">
    <location>
        <begin position="17"/>
        <end position="105"/>
    </location>
</feature>
<name>A0A927U750_9FIRM</name>
<keyword evidence="1" id="KW-0732">Signal</keyword>
<evidence type="ECO:0000313" key="2">
    <source>
        <dbReference type="EMBL" id="MBE5918277.1"/>
    </source>
</evidence>
<accession>A0A927U750</accession>
<evidence type="ECO:0000313" key="3">
    <source>
        <dbReference type="Proteomes" id="UP000766246"/>
    </source>
</evidence>
<evidence type="ECO:0000256" key="1">
    <source>
        <dbReference type="SAM" id="SignalP"/>
    </source>
</evidence>
<dbReference type="Proteomes" id="UP000766246">
    <property type="component" value="Unassembled WGS sequence"/>
</dbReference>